<gene>
    <name evidence="1" type="ORF">I79_000069</name>
</gene>
<organism evidence="1 2">
    <name type="scientific">Cricetulus griseus</name>
    <name type="common">Chinese hamster</name>
    <name type="synonym">Cricetulus barabensis griseus</name>
    <dbReference type="NCBI Taxonomy" id="10029"/>
    <lineage>
        <taxon>Eukaryota</taxon>
        <taxon>Metazoa</taxon>
        <taxon>Chordata</taxon>
        <taxon>Craniata</taxon>
        <taxon>Vertebrata</taxon>
        <taxon>Euteleostomi</taxon>
        <taxon>Mammalia</taxon>
        <taxon>Eutheria</taxon>
        <taxon>Euarchontoglires</taxon>
        <taxon>Glires</taxon>
        <taxon>Rodentia</taxon>
        <taxon>Myomorpha</taxon>
        <taxon>Muroidea</taxon>
        <taxon>Cricetidae</taxon>
        <taxon>Cricetinae</taxon>
        <taxon>Cricetulus</taxon>
    </lineage>
</organism>
<name>G3GRC6_CRIGR</name>
<protein>
    <submittedName>
        <fullName evidence="1">Uncharacterized protein</fullName>
    </submittedName>
</protein>
<accession>G3GRC6</accession>
<proteinExistence type="predicted"/>
<dbReference type="AlphaFoldDB" id="G3GRC6"/>
<reference evidence="2" key="1">
    <citation type="journal article" date="2011" name="Nat. Biotechnol.">
        <title>The genomic sequence of the Chinese hamster ovary (CHO)-K1 cell line.</title>
        <authorList>
            <person name="Xu X."/>
            <person name="Nagarajan H."/>
            <person name="Lewis N.E."/>
            <person name="Pan S."/>
            <person name="Cai Z."/>
            <person name="Liu X."/>
            <person name="Chen W."/>
            <person name="Xie M."/>
            <person name="Wang W."/>
            <person name="Hammond S."/>
            <person name="Andersen M.R."/>
            <person name="Neff N."/>
            <person name="Passarelli B."/>
            <person name="Koh W."/>
            <person name="Fan H.C."/>
            <person name="Wang J."/>
            <person name="Gui Y."/>
            <person name="Lee K.H."/>
            <person name="Betenbaugh M.J."/>
            <person name="Quake S.R."/>
            <person name="Famili I."/>
            <person name="Palsson B.O."/>
            <person name="Wang J."/>
        </authorList>
    </citation>
    <scope>NUCLEOTIDE SEQUENCE [LARGE SCALE GENOMIC DNA]</scope>
    <source>
        <strain evidence="2">CHO K1 cell line</strain>
    </source>
</reference>
<evidence type="ECO:0000313" key="2">
    <source>
        <dbReference type="Proteomes" id="UP000001075"/>
    </source>
</evidence>
<dbReference type="InParanoid" id="G3GRC6"/>
<dbReference type="EMBL" id="JH000002">
    <property type="protein sequence ID" value="EGV92526.1"/>
    <property type="molecule type" value="Genomic_DNA"/>
</dbReference>
<evidence type="ECO:0000313" key="1">
    <source>
        <dbReference type="EMBL" id="EGV92526.1"/>
    </source>
</evidence>
<dbReference type="Proteomes" id="UP000001075">
    <property type="component" value="Unassembled WGS sequence"/>
</dbReference>
<sequence length="88" mass="9848">MDLDAIFTVYVSCLNPNCFQSCITSLLPGTAAWLSYRHLKIKVLKLELCIFLHIPNPSSLYPSRPQVKTILSFSSPQMKIPHPCLSLG</sequence>